<dbReference type="Proteomes" id="UP000550729">
    <property type="component" value="Unassembled WGS sequence"/>
</dbReference>
<name>A0A848KSE1_9ACTN</name>
<sequence>MAKTSDSIDVDLSPEDTWKYACDLARFDDWLVLHDGWRSELPAPQDLRAGTKVSSVVKVKSARVRFDWVVEQFDPPHEVRFKGSGKGGVKAKIELTVKPTGDGSNVTFTLELGGLAMIGPAGKAATMATKGDLQESLRRFRETFG</sequence>
<dbReference type="AlphaFoldDB" id="A0A848KSE1"/>
<reference evidence="1 2" key="1">
    <citation type="submission" date="2020-04" db="EMBL/GenBank/DDBJ databases">
        <title>Gordonia sp. nov. TBRC 11910.</title>
        <authorList>
            <person name="Suriyachadkun C."/>
        </authorList>
    </citation>
    <scope>NUCLEOTIDE SEQUENCE [LARGE SCALE GENOMIC DNA]</scope>
    <source>
        <strain evidence="1 2">TBRC 11910</strain>
    </source>
</reference>
<gene>
    <name evidence="1" type="ORF">HH308_10265</name>
</gene>
<dbReference type="Pfam" id="PF10604">
    <property type="entry name" value="Polyketide_cyc2"/>
    <property type="match status" value="1"/>
</dbReference>
<keyword evidence="2" id="KW-1185">Reference proteome</keyword>
<organism evidence="1 2">
    <name type="scientific">Gordonia asplenii</name>
    <dbReference type="NCBI Taxonomy" id="2725283"/>
    <lineage>
        <taxon>Bacteria</taxon>
        <taxon>Bacillati</taxon>
        <taxon>Actinomycetota</taxon>
        <taxon>Actinomycetes</taxon>
        <taxon>Mycobacteriales</taxon>
        <taxon>Gordoniaceae</taxon>
        <taxon>Gordonia</taxon>
    </lineage>
</organism>
<evidence type="ECO:0000313" key="1">
    <source>
        <dbReference type="EMBL" id="NMO01596.1"/>
    </source>
</evidence>
<dbReference type="InterPro" id="IPR019587">
    <property type="entry name" value="Polyketide_cyclase/dehydratase"/>
</dbReference>
<dbReference type="RefSeq" id="WP_170194090.1">
    <property type="nucleotide sequence ID" value="NZ_JABBNB010000008.1"/>
</dbReference>
<dbReference type="CDD" id="cd07812">
    <property type="entry name" value="SRPBCC"/>
    <property type="match status" value="1"/>
</dbReference>
<dbReference type="EMBL" id="JABBNB010000008">
    <property type="protein sequence ID" value="NMO01596.1"/>
    <property type="molecule type" value="Genomic_DNA"/>
</dbReference>
<protein>
    <submittedName>
        <fullName evidence="1">SRPBCC family protein</fullName>
    </submittedName>
</protein>
<dbReference type="SUPFAM" id="SSF55961">
    <property type="entry name" value="Bet v1-like"/>
    <property type="match status" value="1"/>
</dbReference>
<comment type="caution">
    <text evidence="1">The sequence shown here is derived from an EMBL/GenBank/DDBJ whole genome shotgun (WGS) entry which is preliminary data.</text>
</comment>
<dbReference type="Gene3D" id="3.30.530.20">
    <property type="match status" value="1"/>
</dbReference>
<accession>A0A848KSE1</accession>
<proteinExistence type="predicted"/>
<evidence type="ECO:0000313" key="2">
    <source>
        <dbReference type="Proteomes" id="UP000550729"/>
    </source>
</evidence>
<dbReference type="InterPro" id="IPR023393">
    <property type="entry name" value="START-like_dom_sf"/>
</dbReference>